<dbReference type="GO" id="GO:0030288">
    <property type="term" value="C:outer membrane-bounded periplasmic space"/>
    <property type="evidence" value="ECO:0007669"/>
    <property type="project" value="TreeGrafter"/>
</dbReference>
<evidence type="ECO:0000313" key="7">
    <source>
        <dbReference type="Proteomes" id="UP000261811"/>
    </source>
</evidence>
<feature type="chain" id="PRO_5039145931" evidence="4">
    <location>
        <begin position="18"/>
        <end position="268"/>
    </location>
</feature>
<dbReference type="InterPro" id="IPR001638">
    <property type="entry name" value="Solute-binding_3/MltF_N"/>
</dbReference>
<comment type="caution">
    <text evidence="6">The sequence shown here is derived from an EMBL/GenBank/DDBJ whole genome shotgun (WGS) entry which is preliminary data.</text>
</comment>
<dbReference type="InterPro" id="IPR051455">
    <property type="entry name" value="Bact_solute-bind_prot3"/>
</dbReference>
<reference evidence="6 7" key="1">
    <citation type="submission" date="2018-08" db="EMBL/GenBank/DDBJ databases">
        <title>Actinomadura jelena sp. nov., a novel Actinomycete isolated from soil in Chad.</title>
        <authorList>
            <person name="Shi L."/>
        </authorList>
    </citation>
    <scope>NUCLEOTIDE SEQUENCE [LARGE SCALE GENOMIC DNA]</scope>
    <source>
        <strain evidence="6 7">NEAU-G17</strain>
    </source>
</reference>
<dbReference type="SMART" id="SM00062">
    <property type="entry name" value="PBPb"/>
    <property type="match status" value="1"/>
</dbReference>
<evidence type="ECO:0000256" key="1">
    <source>
        <dbReference type="ARBA" id="ARBA00010333"/>
    </source>
</evidence>
<keyword evidence="2" id="KW-0813">Transport</keyword>
<dbReference type="Gene3D" id="3.40.190.10">
    <property type="entry name" value="Periplasmic binding protein-like II"/>
    <property type="match status" value="2"/>
</dbReference>
<gene>
    <name evidence="6" type="ORF">DZF91_24475</name>
</gene>
<proteinExistence type="inferred from homology"/>
<feature type="signal peptide" evidence="4">
    <location>
        <begin position="1"/>
        <end position="17"/>
    </location>
</feature>
<dbReference type="GO" id="GO:0006865">
    <property type="term" value="P:amino acid transport"/>
    <property type="evidence" value="ECO:0007669"/>
    <property type="project" value="TreeGrafter"/>
</dbReference>
<dbReference type="AlphaFoldDB" id="A0A372JGV0"/>
<dbReference type="OrthoDB" id="9807888at2"/>
<dbReference type="PANTHER" id="PTHR30085:SF6">
    <property type="entry name" value="ABC TRANSPORTER GLUTAMINE-BINDING PROTEIN GLNH"/>
    <property type="match status" value="1"/>
</dbReference>
<keyword evidence="7" id="KW-1185">Reference proteome</keyword>
<dbReference type="PANTHER" id="PTHR30085">
    <property type="entry name" value="AMINO ACID ABC TRANSPORTER PERMEASE"/>
    <property type="match status" value="1"/>
</dbReference>
<accession>A0A372JGV0</accession>
<keyword evidence="3 4" id="KW-0732">Signal</keyword>
<evidence type="ECO:0000259" key="5">
    <source>
        <dbReference type="SMART" id="SM00062"/>
    </source>
</evidence>
<evidence type="ECO:0000256" key="4">
    <source>
        <dbReference type="SAM" id="SignalP"/>
    </source>
</evidence>
<comment type="similarity">
    <text evidence="1">Belongs to the bacterial solute-binding protein 3 family.</text>
</comment>
<organism evidence="6 7">
    <name type="scientific">Actinomadura logoneensis</name>
    <dbReference type="NCBI Taxonomy" id="2293572"/>
    <lineage>
        <taxon>Bacteria</taxon>
        <taxon>Bacillati</taxon>
        <taxon>Actinomycetota</taxon>
        <taxon>Actinomycetes</taxon>
        <taxon>Streptosporangiales</taxon>
        <taxon>Thermomonosporaceae</taxon>
        <taxon>Actinomadura</taxon>
    </lineage>
</organism>
<feature type="domain" description="Solute-binding protein family 3/N-terminal" evidence="5">
    <location>
        <begin position="27"/>
        <end position="253"/>
    </location>
</feature>
<dbReference type="Pfam" id="PF00497">
    <property type="entry name" value="SBP_bac_3"/>
    <property type="match status" value="1"/>
</dbReference>
<evidence type="ECO:0000256" key="2">
    <source>
        <dbReference type="ARBA" id="ARBA00022448"/>
    </source>
</evidence>
<name>A0A372JGV0_9ACTN</name>
<dbReference type="Proteomes" id="UP000261811">
    <property type="component" value="Unassembled WGS sequence"/>
</dbReference>
<protein>
    <submittedName>
        <fullName evidence="6">ABC transporter substrate-binding protein</fullName>
    </submittedName>
</protein>
<dbReference type="EMBL" id="QURH01000591">
    <property type="protein sequence ID" value="RFU39046.1"/>
    <property type="molecule type" value="Genomic_DNA"/>
</dbReference>
<sequence length="268" mass="28317">MGLVAAAALSACGIAGASEASVAGKDKLVIGVNSDQPGLALREGGGYQGFDIEIAKQIARFMDVRDVEFRTITSATREQMLQDGDVDLVVGSYSITPERKTKVLFGGPYYVAHQSVLVRAADAARVKTVHDLANRKVCMVPGSVSFPRVQKERGVAAQPVQATGYNDCLTKLTANELDAVSTDDLILAGLFARNLRAGGPALALVKTSFSDEPYGVGIKQGDVDGCEAVNKAITRMYQQGIPAKLLQAQFGSSGLAFTRTVPQFEGCE</sequence>
<evidence type="ECO:0000313" key="6">
    <source>
        <dbReference type="EMBL" id="RFU39046.1"/>
    </source>
</evidence>
<dbReference type="SUPFAM" id="SSF53850">
    <property type="entry name" value="Periplasmic binding protein-like II"/>
    <property type="match status" value="1"/>
</dbReference>
<evidence type="ECO:0000256" key="3">
    <source>
        <dbReference type="ARBA" id="ARBA00022729"/>
    </source>
</evidence>
<dbReference type="GO" id="GO:0005576">
    <property type="term" value="C:extracellular region"/>
    <property type="evidence" value="ECO:0007669"/>
    <property type="project" value="TreeGrafter"/>
</dbReference>